<feature type="transmembrane region" description="Helical" evidence="2">
    <location>
        <begin position="129"/>
        <end position="149"/>
    </location>
</feature>
<evidence type="ECO:0000313" key="3">
    <source>
        <dbReference type="EMBL" id="VDI37294.1"/>
    </source>
</evidence>
<dbReference type="PANTHER" id="PTHR13800:SF12">
    <property type="entry name" value="TRANSIENT RECEPTOR POTENTIAL CATION CHANNEL SUBFAMILY M MEMBER-LIKE 2"/>
    <property type="match status" value="1"/>
</dbReference>
<feature type="region of interest" description="Disordered" evidence="1">
    <location>
        <begin position="223"/>
        <end position="251"/>
    </location>
</feature>
<organism evidence="3 4">
    <name type="scientific">Mytilus galloprovincialis</name>
    <name type="common">Mediterranean mussel</name>
    <dbReference type="NCBI Taxonomy" id="29158"/>
    <lineage>
        <taxon>Eukaryota</taxon>
        <taxon>Metazoa</taxon>
        <taxon>Spiralia</taxon>
        <taxon>Lophotrochozoa</taxon>
        <taxon>Mollusca</taxon>
        <taxon>Bivalvia</taxon>
        <taxon>Autobranchia</taxon>
        <taxon>Pteriomorphia</taxon>
        <taxon>Mytilida</taxon>
        <taxon>Mytiloidea</taxon>
        <taxon>Mytilidae</taxon>
        <taxon>Mytilinae</taxon>
        <taxon>Mytilus</taxon>
    </lineage>
</organism>
<gene>
    <name evidence="3" type="ORF">MGAL_10B044803</name>
</gene>
<keyword evidence="4" id="KW-1185">Reference proteome</keyword>
<keyword evidence="2" id="KW-0812">Transmembrane</keyword>
<dbReference type="EMBL" id="UYJE01005434">
    <property type="protein sequence ID" value="VDI37294.1"/>
    <property type="molecule type" value="Genomic_DNA"/>
</dbReference>
<feature type="compositionally biased region" description="Basic residues" evidence="1">
    <location>
        <begin position="307"/>
        <end position="317"/>
    </location>
</feature>
<evidence type="ECO:0000256" key="2">
    <source>
        <dbReference type="SAM" id="Phobius"/>
    </source>
</evidence>
<dbReference type="InterPro" id="IPR050927">
    <property type="entry name" value="TRPM"/>
</dbReference>
<feature type="region of interest" description="Disordered" evidence="1">
    <location>
        <begin position="276"/>
        <end position="317"/>
    </location>
</feature>
<evidence type="ECO:0000256" key="1">
    <source>
        <dbReference type="SAM" id="MobiDB-lite"/>
    </source>
</evidence>
<keyword evidence="2" id="KW-0472">Membrane</keyword>
<reference evidence="3" key="1">
    <citation type="submission" date="2018-11" db="EMBL/GenBank/DDBJ databases">
        <authorList>
            <person name="Alioto T."/>
            <person name="Alioto T."/>
        </authorList>
    </citation>
    <scope>NUCLEOTIDE SEQUENCE</scope>
</reference>
<dbReference type="Proteomes" id="UP000596742">
    <property type="component" value="Unassembled WGS sequence"/>
</dbReference>
<proteinExistence type="predicted"/>
<sequence length="317" mass="37073">MMCYNISFYALLYPNSEFSWLQIEKIIQNGYWMLFGELNLDSDSLSEPHCTFNRTVYESTDIERCPEMLGVYIAPYLKALYGLIAVILLLNLLIAMYSDTFQKVHQESEFYWAQIQTDFLEDYSIKTVFPLHLQLLVLPAAIIHAILWFSGQRYKKCRGLDCGNRSKSTLNHRPMFVRVFLYNTNFDLKLKTTKEAEGSGALHAKGEIDLTEVDRITMLQQQMDNNSNKQDRQNEKQDKQNEKNGKRNKKIIGSLHHINKKLSKIARSIQNIEELTDDEDDHHHFRFSSSSEDESDSQSVSSEEHVRHTRRPNLHWL</sequence>
<dbReference type="OrthoDB" id="9994106at2759"/>
<name>A0A8B6EPI0_MYTGA</name>
<evidence type="ECO:0000313" key="4">
    <source>
        <dbReference type="Proteomes" id="UP000596742"/>
    </source>
</evidence>
<accession>A0A8B6EPI0</accession>
<dbReference type="GO" id="GO:0005886">
    <property type="term" value="C:plasma membrane"/>
    <property type="evidence" value="ECO:0007669"/>
    <property type="project" value="TreeGrafter"/>
</dbReference>
<feature type="compositionally biased region" description="Basic and acidic residues" evidence="1">
    <location>
        <begin position="229"/>
        <end position="245"/>
    </location>
</feature>
<dbReference type="PANTHER" id="PTHR13800">
    <property type="entry name" value="TRANSIENT RECEPTOR POTENTIAL CATION CHANNEL, SUBFAMILY M, MEMBER 6"/>
    <property type="match status" value="1"/>
</dbReference>
<keyword evidence="2" id="KW-1133">Transmembrane helix</keyword>
<dbReference type="AlphaFoldDB" id="A0A8B6EPI0"/>
<evidence type="ECO:0008006" key="5">
    <source>
        <dbReference type="Google" id="ProtNLM"/>
    </source>
</evidence>
<comment type="caution">
    <text evidence="3">The sequence shown here is derived from an EMBL/GenBank/DDBJ whole genome shotgun (WGS) entry which is preliminary data.</text>
</comment>
<protein>
    <recommendedName>
        <fullName evidence="5">Ion transport domain-containing protein</fullName>
    </recommendedName>
</protein>
<dbReference type="GO" id="GO:0099604">
    <property type="term" value="F:ligand-gated calcium channel activity"/>
    <property type="evidence" value="ECO:0007669"/>
    <property type="project" value="TreeGrafter"/>
</dbReference>
<feature type="transmembrane region" description="Helical" evidence="2">
    <location>
        <begin position="79"/>
        <end position="98"/>
    </location>
</feature>